<evidence type="ECO:0000256" key="1">
    <source>
        <dbReference type="SAM" id="Phobius"/>
    </source>
</evidence>
<proteinExistence type="predicted"/>
<keyword evidence="3" id="KW-1185">Reference proteome</keyword>
<feature type="transmembrane region" description="Helical" evidence="1">
    <location>
        <begin position="90"/>
        <end position="109"/>
    </location>
</feature>
<sequence>MPDTSDNLDGGDLAASILLWVLHVPLALLTFVVAAFTAFVTDPCGYEPCGDPRWTQVADATAIIAAIVLWTGSLALGIRRLRRRDRAWPVAAWACALQLLMIPIVIAIGNQAGPVS</sequence>
<dbReference type="RefSeq" id="WP_006865467.1">
    <property type="nucleotide sequence ID" value="NZ_BAHE01000007.1"/>
</dbReference>
<keyword evidence="1" id="KW-1133">Transmembrane helix</keyword>
<keyword evidence="1" id="KW-0472">Membrane</keyword>
<organism evidence="2 3">
    <name type="scientific">Gordonia namibiensis NBRC 108229</name>
    <dbReference type="NCBI Taxonomy" id="1208314"/>
    <lineage>
        <taxon>Bacteria</taxon>
        <taxon>Bacillati</taxon>
        <taxon>Actinomycetota</taxon>
        <taxon>Actinomycetes</taxon>
        <taxon>Mycobacteriales</taxon>
        <taxon>Gordoniaceae</taxon>
        <taxon>Gordonia</taxon>
    </lineage>
</organism>
<feature type="transmembrane region" description="Helical" evidence="1">
    <location>
        <begin position="17"/>
        <end position="40"/>
    </location>
</feature>
<dbReference type="EMBL" id="BAHE01000007">
    <property type="protein sequence ID" value="GAB99199.1"/>
    <property type="molecule type" value="Genomic_DNA"/>
</dbReference>
<evidence type="ECO:0000313" key="2">
    <source>
        <dbReference type="EMBL" id="GAB99199.1"/>
    </source>
</evidence>
<keyword evidence="1" id="KW-0812">Transmembrane</keyword>
<feature type="transmembrane region" description="Helical" evidence="1">
    <location>
        <begin position="60"/>
        <end position="78"/>
    </location>
</feature>
<gene>
    <name evidence="2" type="ORF">GONAM_07_01200</name>
</gene>
<accession>K6XK21</accession>
<comment type="caution">
    <text evidence="2">The sequence shown here is derived from an EMBL/GenBank/DDBJ whole genome shotgun (WGS) entry which is preliminary data.</text>
</comment>
<dbReference type="Proteomes" id="UP000035058">
    <property type="component" value="Unassembled WGS sequence"/>
</dbReference>
<evidence type="ECO:0000313" key="3">
    <source>
        <dbReference type="Proteomes" id="UP000035058"/>
    </source>
</evidence>
<protein>
    <submittedName>
        <fullName evidence="2">Uncharacterized protein</fullName>
    </submittedName>
</protein>
<name>K6XK21_9ACTN</name>
<reference evidence="2 3" key="1">
    <citation type="submission" date="2012-08" db="EMBL/GenBank/DDBJ databases">
        <title>Whole genome shotgun sequence of Gordonia namibiensis NBRC 108229.</title>
        <authorList>
            <person name="Isaki-Nakamura S."/>
            <person name="Hosoyama A."/>
            <person name="Tsuchikane K."/>
            <person name="Katsumata H."/>
            <person name="Baba S."/>
            <person name="Yamazaki S."/>
            <person name="Fujita N."/>
        </authorList>
    </citation>
    <scope>NUCLEOTIDE SEQUENCE [LARGE SCALE GENOMIC DNA]</scope>
    <source>
        <strain evidence="2 3">NBRC 108229</strain>
    </source>
</reference>
<dbReference type="AlphaFoldDB" id="K6XK21"/>